<organism evidence="2 3">
    <name type="scientific">Sphingomonas mollis</name>
    <dbReference type="NCBI Taxonomy" id="2795726"/>
    <lineage>
        <taxon>Bacteria</taxon>
        <taxon>Pseudomonadati</taxon>
        <taxon>Pseudomonadota</taxon>
        <taxon>Alphaproteobacteria</taxon>
        <taxon>Sphingomonadales</taxon>
        <taxon>Sphingomonadaceae</taxon>
        <taxon>Sphingomonas</taxon>
    </lineage>
</organism>
<comment type="caution">
    <text evidence="2">The sequence shown here is derived from an EMBL/GenBank/DDBJ whole genome shotgun (WGS) entry which is preliminary data.</text>
</comment>
<dbReference type="RefSeq" id="WP_199039908.1">
    <property type="nucleotide sequence ID" value="NZ_JAELXS010000009.1"/>
</dbReference>
<keyword evidence="1" id="KW-0472">Membrane</keyword>
<dbReference type="EMBL" id="JAELXS010000009">
    <property type="protein sequence ID" value="MBJ6123102.1"/>
    <property type="molecule type" value="Genomic_DNA"/>
</dbReference>
<keyword evidence="3" id="KW-1185">Reference proteome</keyword>
<feature type="transmembrane region" description="Helical" evidence="1">
    <location>
        <begin position="60"/>
        <end position="80"/>
    </location>
</feature>
<gene>
    <name evidence="2" type="ORF">JAO74_14995</name>
</gene>
<proteinExistence type="predicted"/>
<dbReference type="Proteomes" id="UP000640426">
    <property type="component" value="Unassembled WGS sequence"/>
</dbReference>
<protein>
    <submittedName>
        <fullName evidence="2">DUF3618 domain-containing protein</fullName>
    </submittedName>
</protein>
<sequence length="103" mass="10876">MSDPRLDLVAAELQAAEARARLSGTVAQLQGRLDPKVIADDARQAGLDAVNAGVDGAKRYPGIVAGAVAAVGLLFARRRIGDALRRRRARRPVPASPIPRSKD</sequence>
<reference evidence="3" key="1">
    <citation type="submission" date="2020-12" db="EMBL/GenBank/DDBJ databases">
        <title>Hymenobacter sp.</title>
        <authorList>
            <person name="Kim M.K."/>
        </authorList>
    </citation>
    <scope>NUCLEOTIDE SEQUENCE [LARGE SCALE GENOMIC DNA]</scope>
    <source>
        <strain evidence="3">BT553</strain>
    </source>
</reference>
<evidence type="ECO:0000313" key="3">
    <source>
        <dbReference type="Proteomes" id="UP000640426"/>
    </source>
</evidence>
<name>A0ABS0XST9_9SPHN</name>
<evidence type="ECO:0000256" key="1">
    <source>
        <dbReference type="SAM" id="Phobius"/>
    </source>
</evidence>
<accession>A0ABS0XST9</accession>
<dbReference type="InterPro" id="IPR022062">
    <property type="entry name" value="DUF3618"/>
</dbReference>
<keyword evidence="1" id="KW-1133">Transmembrane helix</keyword>
<keyword evidence="1" id="KW-0812">Transmembrane</keyword>
<dbReference type="Pfam" id="PF12277">
    <property type="entry name" value="DUF3618"/>
    <property type="match status" value="1"/>
</dbReference>
<evidence type="ECO:0000313" key="2">
    <source>
        <dbReference type="EMBL" id="MBJ6123102.1"/>
    </source>
</evidence>